<dbReference type="EMBL" id="CP003244">
    <property type="protein sequence ID" value="AEX50557.1"/>
    <property type="molecule type" value="Genomic_DNA"/>
</dbReference>
<sequence>MNELMFLGGRPEMPHLPGLQLHPIANLMILANSSLRLSLLPNFRQLKR</sequence>
<reference evidence="2" key="2">
    <citation type="submission" date="2012-01" db="EMBL/GenBank/DDBJ databases">
        <title>Complete sequence of chromosome of Rahnella aquatilis CIP 78.65.</title>
        <authorList>
            <person name="Lucas S."/>
            <person name="Han J."/>
            <person name="Lapidus A."/>
            <person name="Cheng J.-F."/>
            <person name="Goodwin L."/>
            <person name="Pitluck S."/>
            <person name="Peters L."/>
            <person name="Ovchinnikova G."/>
            <person name="Held B."/>
            <person name="Detter J.C."/>
            <person name="Han C."/>
            <person name="Tapia R."/>
            <person name="Land M."/>
            <person name="Hauser L."/>
            <person name="Kyrpides N."/>
            <person name="Ivanova N."/>
            <person name="Pagani I."/>
            <person name="Sobecky P."/>
            <person name="Martinez R."/>
            <person name="Woyke T."/>
        </authorList>
    </citation>
    <scope>NUCLEOTIDE SEQUENCE [LARGE SCALE GENOMIC DNA]</scope>
    <source>
        <strain evidence="2">ATCC 33071 / DSM 4594 / JCM 1683 / NBRC 105701 / NCIMB 13365 / CIP 78.65</strain>
    </source>
</reference>
<evidence type="ECO:0000313" key="2">
    <source>
        <dbReference type="Proteomes" id="UP000009010"/>
    </source>
</evidence>
<name>H2IUG3_RAHAC</name>
<organism evidence="1 2">
    <name type="scientific">Rahnella aquatilis (strain ATCC 33071 / DSM 4594 / JCM 1683 / NBRC 105701 / NCIMB 13365 / CIP 78.65)</name>
    <dbReference type="NCBI Taxonomy" id="745277"/>
    <lineage>
        <taxon>Bacteria</taxon>
        <taxon>Pseudomonadati</taxon>
        <taxon>Pseudomonadota</taxon>
        <taxon>Gammaproteobacteria</taxon>
        <taxon>Enterobacterales</taxon>
        <taxon>Yersiniaceae</taxon>
        <taxon>Rahnella</taxon>
    </lineage>
</organism>
<evidence type="ECO:0000313" key="1">
    <source>
        <dbReference type="EMBL" id="AEX50557.1"/>
    </source>
</evidence>
<dbReference type="AlphaFoldDB" id="H2IUG3"/>
<dbReference type="Proteomes" id="UP000009010">
    <property type="component" value="Chromosome"/>
</dbReference>
<reference evidence="1 2" key="1">
    <citation type="journal article" date="2012" name="J. Bacteriol.">
        <title>Complete Genome Sequence of Rahnella aquatilis CIP 78.65.</title>
        <authorList>
            <person name="Martinez R.J."/>
            <person name="Bruce D."/>
            <person name="Detter C."/>
            <person name="Goodwin L.A."/>
            <person name="Han J."/>
            <person name="Han C.S."/>
            <person name="Held B."/>
            <person name="Land M.L."/>
            <person name="Mikhailova N."/>
            <person name="Nolan M."/>
            <person name="Pennacchio L."/>
            <person name="Pitluck S."/>
            <person name="Tapia R."/>
            <person name="Woyke T."/>
            <person name="Sobecky P.A."/>
        </authorList>
    </citation>
    <scope>NUCLEOTIDE SEQUENCE [LARGE SCALE GENOMIC DNA]</scope>
    <source>
        <strain evidence="2">ATCC 33071 / DSM 4594 / JCM 1683 / NBRC 105701 / NCIMB 13365 / CIP 78.65</strain>
    </source>
</reference>
<proteinExistence type="predicted"/>
<dbReference type="KEGG" id="raq:Rahaq2_0630"/>
<keyword evidence="2" id="KW-1185">Reference proteome</keyword>
<protein>
    <submittedName>
        <fullName evidence="1">Uncharacterized protein</fullName>
    </submittedName>
</protein>
<accession>H2IUG3</accession>
<gene>
    <name evidence="1" type="ordered locus">Rahaq2_0630</name>
</gene>
<dbReference type="HOGENOM" id="CLU_3156992_0_0_6"/>